<dbReference type="EMBL" id="JAOPJF010000086">
    <property type="protein sequence ID" value="KAK1140277.1"/>
    <property type="molecule type" value="Genomic_DNA"/>
</dbReference>
<comment type="caution">
    <text evidence="1">The sequence shown here is derived from an EMBL/GenBank/DDBJ whole genome shotgun (WGS) entry which is preliminary data.</text>
</comment>
<reference evidence="1 2" key="1">
    <citation type="journal article" date="2023" name="ACS Omega">
        <title>Identification of the Neoaspergillic Acid Biosynthesis Gene Cluster by Establishing an In Vitro CRISPR-Ribonucleoprotein Genetic System in Aspergillus melleus.</title>
        <authorList>
            <person name="Yuan B."/>
            <person name="Grau M.F."/>
            <person name="Murata R.M."/>
            <person name="Torok T."/>
            <person name="Venkateswaran K."/>
            <person name="Stajich J.E."/>
            <person name="Wang C.C.C."/>
        </authorList>
    </citation>
    <scope>NUCLEOTIDE SEQUENCE [LARGE SCALE GENOMIC DNA]</scope>
    <source>
        <strain evidence="1 2">IMV 1140</strain>
    </source>
</reference>
<evidence type="ECO:0000313" key="2">
    <source>
        <dbReference type="Proteomes" id="UP001177260"/>
    </source>
</evidence>
<name>A0ACC3ASJ1_9EURO</name>
<organism evidence="1 2">
    <name type="scientific">Aspergillus melleus</name>
    <dbReference type="NCBI Taxonomy" id="138277"/>
    <lineage>
        <taxon>Eukaryota</taxon>
        <taxon>Fungi</taxon>
        <taxon>Dikarya</taxon>
        <taxon>Ascomycota</taxon>
        <taxon>Pezizomycotina</taxon>
        <taxon>Eurotiomycetes</taxon>
        <taxon>Eurotiomycetidae</taxon>
        <taxon>Eurotiales</taxon>
        <taxon>Aspergillaceae</taxon>
        <taxon>Aspergillus</taxon>
        <taxon>Aspergillus subgen. Circumdati</taxon>
    </lineage>
</organism>
<sequence length="135" mass="14836">MTVAESVKSAVGLADTTGMFSLAIGSSKTPFPAGDVRCPPPYSVPGFLCTPLDSLEPMPAARVLPSLEVRGMTFAICAFYRYCLLLSLLSFSALLFAFSKYDERHSYEKCQYDEFKKRVAKMDELRAAKDGARSN</sequence>
<evidence type="ECO:0000313" key="1">
    <source>
        <dbReference type="EMBL" id="KAK1140277.1"/>
    </source>
</evidence>
<accession>A0ACC3ASJ1</accession>
<dbReference type="Proteomes" id="UP001177260">
    <property type="component" value="Unassembled WGS sequence"/>
</dbReference>
<gene>
    <name evidence="1" type="ORF">N8T08_010479</name>
</gene>
<keyword evidence="2" id="KW-1185">Reference proteome</keyword>
<protein>
    <submittedName>
        <fullName evidence="1">Uncharacterized protein</fullName>
    </submittedName>
</protein>
<proteinExistence type="predicted"/>